<sequence length="611" mass="68906">MGDQVQKGVAPIYISDLQMKIAGLPEEERQIIRLLLLVDERGRYRELSFPFPKGKELKENAGLYEKYLLAMINNLLVSFGGALLKLYFDLSDKNLAEMAARALSRFQADHVRNDRTGYGVYLNYINRMNVFLGLGKFRIEVCALEAWPDLDEMEQYFIYLPEDGGKEQDILRRSAVEMEDRTFCSLDVGGNSIKGAVVQDGKVKVLKEYQWYPTGYKVAEEMNAPMILMVRFLSACTGLLEKEGTLDRIRETLDSQMPYHQLLKWTEKLEEEGIRTKERFDSVVIGFPDIVVHNKIAGGESFKQLGLKNNPDTDYEIEFFKTSDIDRMVAGYVKKGAPVVVLNDGNAASYITSVEQAFSADNFIDAYGMFANTIGTEMGTGFISRAGTIQHIPLEGFQHVIDLGNEAYASYPAADIRSVCSMNTGIPGTIQKYISQLGLFRMAVTALYEAKDPLYGRLLEEGLINYAPERDSLTTVTAPKDRRGQLTRRLIAQLDERTPAVEAAFRTMGKALGVLIDQDKMIFPEIVTTRLLSGGIIANNRAYELLTEGLHAHNPTYNVMRLDEETMYSPLLRSIRPDQRNFNVAIGSAYIGNRFLMENRENIEDMEESHS</sequence>
<accession>A0A949K8Z9</accession>
<keyword evidence="2" id="KW-1185">Reference proteome</keyword>
<organism evidence="1 2">
    <name type="scientific">Diplocloster agilis</name>
    <dbReference type="NCBI Taxonomy" id="2850323"/>
    <lineage>
        <taxon>Bacteria</taxon>
        <taxon>Bacillati</taxon>
        <taxon>Bacillota</taxon>
        <taxon>Clostridia</taxon>
        <taxon>Lachnospirales</taxon>
        <taxon>Lachnospiraceae</taxon>
        <taxon>Diplocloster</taxon>
    </lineage>
</organism>
<dbReference type="AlphaFoldDB" id="A0A949K8Z9"/>
<dbReference type="RefSeq" id="WP_158347219.1">
    <property type="nucleotide sequence ID" value="NZ_JAHQCW010000046.1"/>
</dbReference>
<gene>
    <name evidence="1" type="ORF">KTH89_20890</name>
</gene>
<evidence type="ECO:0000313" key="1">
    <source>
        <dbReference type="EMBL" id="MBU9738997.1"/>
    </source>
</evidence>
<protein>
    <submittedName>
        <fullName evidence="1">Uncharacterized protein</fullName>
    </submittedName>
</protein>
<evidence type="ECO:0000313" key="2">
    <source>
        <dbReference type="Proteomes" id="UP000712157"/>
    </source>
</evidence>
<dbReference type="Proteomes" id="UP000712157">
    <property type="component" value="Unassembled WGS sequence"/>
</dbReference>
<comment type="caution">
    <text evidence="1">The sequence shown here is derived from an EMBL/GenBank/DDBJ whole genome shotgun (WGS) entry which is preliminary data.</text>
</comment>
<dbReference type="EMBL" id="JAHQCW010000046">
    <property type="protein sequence ID" value="MBU9738997.1"/>
    <property type="molecule type" value="Genomic_DNA"/>
</dbReference>
<name>A0A949K8Z9_9FIRM</name>
<proteinExistence type="predicted"/>
<reference evidence="1" key="1">
    <citation type="submission" date="2021-06" db="EMBL/GenBank/DDBJ databases">
        <title>Description of novel taxa of the family Lachnospiraceae.</title>
        <authorList>
            <person name="Chaplin A.V."/>
            <person name="Sokolova S.R."/>
            <person name="Pikina A.P."/>
            <person name="Korzhanova M."/>
            <person name="Belova V."/>
            <person name="Korostin D."/>
            <person name="Efimov B.A."/>
        </authorList>
    </citation>
    <scope>NUCLEOTIDE SEQUENCE</scope>
    <source>
        <strain evidence="1">ASD5720</strain>
    </source>
</reference>